<dbReference type="Proteomes" id="UP000307173">
    <property type="component" value="Unassembled WGS sequence"/>
</dbReference>
<accession>A0A4T0X6I1</accession>
<dbReference type="EMBL" id="SELW01000129">
    <property type="protein sequence ID" value="TID30612.1"/>
    <property type="molecule type" value="Genomic_DNA"/>
</dbReference>
<comment type="caution">
    <text evidence="1">The sequence shown here is derived from an EMBL/GenBank/DDBJ whole genome shotgun (WGS) entry which is preliminary data.</text>
</comment>
<gene>
    <name evidence="1" type="ORF">CANINC_000767</name>
</gene>
<evidence type="ECO:0000313" key="2">
    <source>
        <dbReference type="Proteomes" id="UP000307173"/>
    </source>
</evidence>
<sequence>MLFHRGKIRNVNSIFQILKNSIDINQNRFNSDSAYNKGIDFTKLQTEYSSDVIEFLKTPQRVLSELEEFVRPEHYQAFSKFPNRALPVRKIQPTSIPYTSIKSLSNIISDKKMKRAFELVLNNYNDGKFLTDLEFLSLFVQFSPFNWYAHKLLQLYQERINFKSCKKKVLMLMLKVCASNLDYKLFDEIFQLCLQKGYIIPDEILISAIQVYMKTENVQLATQLFNQHVLSSLIIPPRVLDVYISNLYNQTKNVSMCMDAYRLWLSKSSETNIAIDSFMYNLIVEHERAEDIAWMESSLRMRNRLDRFPIKFGSLCNELSKKITAYEKFIHSESMHVLEGVAKFEGNEALLIDNLTYLHLRHRKYKDAITSFQRIEDESKFRSIVYSVLRHFEKEEKPDKIFQVLINLKNEAKLDIHWQYILIYWRCALKRYPYLASKIHMNFIKQLKQLKYHRYSFLSKLLRTNPYPNNNQSFDTRDFPVLNFGKLDYGLDTLPAAPKLKNIESRMIQGILPNRELIRKSIKFTEDRKEFDRLLEISNLMDPKASNIRLNVDIFYKESFFGNVQSVLEFVIKEKRKIRKNGIVSDKDLCELFKMCYKCDLYEEAGEILSMFKEFNVVIVGDQQMMKFISVYVKWCWRNKKFQDLVLIMEWIKVQNQFVVDSFFLTNLKTAAVKFVGEIDKEISLITLDVDKLEELEHIRDKVIPSIIGYYDSVLEELKEKHNVVHHNVINETRIAFAELMKWVDEDTELMFEGEW</sequence>
<protein>
    <recommendedName>
        <fullName evidence="3">Mitochondrial group I intron splicing factor CCM1</fullName>
    </recommendedName>
</protein>
<dbReference type="AlphaFoldDB" id="A0A4T0X6I1"/>
<organism evidence="1 2">
    <name type="scientific">Pichia inconspicua</name>
    <dbReference type="NCBI Taxonomy" id="52247"/>
    <lineage>
        <taxon>Eukaryota</taxon>
        <taxon>Fungi</taxon>
        <taxon>Dikarya</taxon>
        <taxon>Ascomycota</taxon>
        <taxon>Saccharomycotina</taxon>
        <taxon>Pichiomycetes</taxon>
        <taxon>Pichiales</taxon>
        <taxon>Pichiaceae</taxon>
        <taxon>Pichia</taxon>
    </lineage>
</organism>
<keyword evidence="2" id="KW-1185">Reference proteome</keyword>
<evidence type="ECO:0000313" key="1">
    <source>
        <dbReference type="EMBL" id="TID30612.1"/>
    </source>
</evidence>
<evidence type="ECO:0008006" key="3">
    <source>
        <dbReference type="Google" id="ProtNLM"/>
    </source>
</evidence>
<reference evidence="1 2" key="1">
    <citation type="journal article" date="2019" name="Front. Genet.">
        <title>Whole-Genome Sequencing of the Opportunistic Yeast Pathogen Candida inconspicua Uncovers Its Hybrid Origin.</title>
        <authorList>
            <person name="Mixao V."/>
            <person name="Hansen A.P."/>
            <person name="Saus E."/>
            <person name="Boekhout T."/>
            <person name="Lass-Florl C."/>
            <person name="Gabaldon T."/>
        </authorList>
    </citation>
    <scope>NUCLEOTIDE SEQUENCE [LARGE SCALE GENOMIC DNA]</scope>
    <source>
        <strain evidence="1 2">CBS 180</strain>
    </source>
</reference>
<name>A0A4T0X6I1_9ASCO</name>
<dbReference type="OrthoDB" id="3987799at2759"/>
<proteinExistence type="predicted"/>